<dbReference type="RefSeq" id="WP_147026369.1">
    <property type="nucleotide sequence ID" value="NZ_BJZU01000052.1"/>
</dbReference>
<dbReference type="EMBL" id="BJZU01000052">
    <property type="protein sequence ID" value="GEP04757.1"/>
    <property type="molecule type" value="Genomic_DNA"/>
</dbReference>
<keyword evidence="1" id="KW-0732">Signal</keyword>
<name>A0A512J427_9HYPH</name>
<accession>A0A512J427</accession>
<evidence type="ECO:0000313" key="3">
    <source>
        <dbReference type="EMBL" id="GLS63583.1"/>
    </source>
</evidence>
<organism evidence="2 4">
    <name type="scientific">Methylobacterium oxalidis</name>
    <dbReference type="NCBI Taxonomy" id="944322"/>
    <lineage>
        <taxon>Bacteria</taxon>
        <taxon>Pseudomonadati</taxon>
        <taxon>Pseudomonadota</taxon>
        <taxon>Alphaproteobacteria</taxon>
        <taxon>Hyphomicrobiales</taxon>
        <taxon>Methylobacteriaceae</taxon>
        <taxon>Methylobacterium</taxon>
    </lineage>
</organism>
<dbReference type="EMBL" id="BSPK01000025">
    <property type="protein sequence ID" value="GLS63583.1"/>
    <property type="molecule type" value="Genomic_DNA"/>
</dbReference>
<dbReference type="AlphaFoldDB" id="A0A512J427"/>
<feature type="chain" id="PRO_5021938113" evidence="1">
    <location>
        <begin position="26"/>
        <end position="99"/>
    </location>
</feature>
<keyword evidence="5" id="KW-1185">Reference proteome</keyword>
<feature type="signal peptide" evidence="1">
    <location>
        <begin position="1"/>
        <end position="25"/>
    </location>
</feature>
<sequence length="99" mass="11203">MRKRFFLASALMAGAILAGLQAASAAPLGPDPALAARTISGEAGPTPAQFGFYVGPPRPYWRRRYYRPYGYYGPRRFYGPYGYARPRPFYRPYGYAPYY</sequence>
<dbReference type="Proteomes" id="UP000321960">
    <property type="component" value="Unassembled WGS sequence"/>
</dbReference>
<reference evidence="2 4" key="3">
    <citation type="submission" date="2019-07" db="EMBL/GenBank/DDBJ databases">
        <title>Whole genome shotgun sequence of Methylobacterium oxalidis NBRC 107715.</title>
        <authorList>
            <person name="Hosoyama A."/>
            <person name="Uohara A."/>
            <person name="Ohji S."/>
            <person name="Ichikawa N."/>
        </authorList>
    </citation>
    <scope>NUCLEOTIDE SEQUENCE [LARGE SCALE GENOMIC DNA]</scope>
    <source>
        <strain evidence="2 4">NBRC 107715</strain>
    </source>
</reference>
<protein>
    <submittedName>
        <fullName evidence="2">Uncharacterized protein</fullName>
    </submittedName>
</protein>
<evidence type="ECO:0000313" key="5">
    <source>
        <dbReference type="Proteomes" id="UP001156856"/>
    </source>
</evidence>
<reference evidence="5" key="2">
    <citation type="journal article" date="2019" name="Int. J. Syst. Evol. Microbiol.">
        <title>The Global Catalogue of Microorganisms (GCM) 10K type strain sequencing project: providing services to taxonomists for standard genome sequencing and annotation.</title>
        <authorList>
            <consortium name="The Broad Institute Genomics Platform"/>
            <consortium name="The Broad Institute Genome Sequencing Center for Infectious Disease"/>
            <person name="Wu L."/>
            <person name="Ma J."/>
        </authorList>
    </citation>
    <scope>NUCLEOTIDE SEQUENCE [LARGE SCALE GENOMIC DNA]</scope>
    <source>
        <strain evidence="5">NBRC 107715</strain>
    </source>
</reference>
<comment type="caution">
    <text evidence="2">The sequence shown here is derived from an EMBL/GenBank/DDBJ whole genome shotgun (WGS) entry which is preliminary data.</text>
</comment>
<reference evidence="3" key="1">
    <citation type="journal article" date="2014" name="Int. J. Syst. Evol. Microbiol.">
        <title>Complete genome of a new Firmicutes species belonging to the dominant human colonic microbiota ('Ruminococcus bicirculans') reveals two chromosomes and a selective capacity to utilize plant glucans.</title>
        <authorList>
            <consortium name="NISC Comparative Sequencing Program"/>
            <person name="Wegmann U."/>
            <person name="Louis P."/>
            <person name="Goesmann A."/>
            <person name="Henrissat B."/>
            <person name="Duncan S.H."/>
            <person name="Flint H.J."/>
        </authorList>
    </citation>
    <scope>NUCLEOTIDE SEQUENCE</scope>
    <source>
        <strain evidence="3">NBRC 107715</strain>
    </source>
</reference>
<dbReference type="Proteomes" id="UP001156856">
    <property type="component" value="Unassembled WGS sequence"/>
</dbReference>
<evidence type="ECO:0000256" key="1">
    <source>
        <dbReference type="SAM" id="SignalP"/>
    </source>
</evidence>
<evidence type="ECO:0000313" key="2">
    <source>
        <dbReference type="EMBL" id="GEP04757.1"/>
    </source>
</evidence>
<gene>
    <name evidence="3" type="ORF">GCM10007888_19640</name>
    <name evidence="2" type="ORF">MOX02_27950</name>
</gene>
<proteinExistence type="predicted"/>
<evidence type="ECO:0000313" key="4">
    <source>
        <dbReference type="Proteomes" id="UP000321960"/>
    </source>
</evidence>
<reference evidence="3" key="4">
    <citation type="submission" date="2023-01" db="EMBL/GenBank/DDBJ databases">
        <title>Draft genome sequence of Methylobacterium oxalidis strain NBRC 107715.</title>
        <authorList>
            <person name="Sun Q."/>
            <person name="Mori K."/>
        </authorList>
    </citation>
    <scope>NUCLEOTIDE SEQUENCE</scope>
    <source>
        <strain evidence="3">NBRC 107715</strain>
    </source>
</reference>